<dbReference type="Pfam" id="PF02771">
    <property type="entry name" value="Acyl-CoA_dh_N"/>
    <property type="match status" value="1"/>
</dbReference>
<comment type="catalytic activity">
    <reaction evidence="11">
        <text>dibenzothiophene + FMNH2 + O2 = dibenzothiophene 5-oxide + FMN + H2O + H(+)</text>
        <dbReference type="Rhea" id="RHEA:49076"/>
        <dbReference type="ChEBI" id="CHEBI:15377"/>
        <dbReference type="ChEBI" id="CHEBI:15378"/>
        <dbReference type="ChEBI" id="CHEBI:15379"/>
        <dbReference type="ChEBI" id="CHEBI:23681"/>
        <dbReference type="ChEBI" id="CHEBI:23683"/>
        <dbReference type="ChEBI" id="CHEBI:57618"/>
        <dbReference type="ChEBI" id="CHEBI:58210"/>
    </reaction>
</comment>
<evidence type="ECO:0000313" key="18">
    <source>
        <dbReference type="Proteomes" id="UP001209654"/>
    </source>
</evidence>
<accession>A0ABQ5MWG4</accession>
<dbReference type="EC" id="1.14.14.21" evidence="9"/>
<dbReference type="PANTHER" id="PTHR43884">
    <property type="entry name" value="ACYL-COA DEHYDROGENASE"/>
    <property type="match status" value="1"/>
</dbReference>
<keyword evidence="18" id="KW-1185">Reference proteome</keyword>
<evidence type="ECO:0000256" key="11">
    <source>
        <dbReference type="ARBA" id="ARBA00047859"/>
    </source>
</evidence>
<evidence type="ECO:0000256" key="12">
    <source>
        <dbReference type="ARBA" id="ARBA00048445"/>
    </source>
</evidence>
<evidence type="ECO:0000256" key="10">
    <source>
        <dbReference type="ARBA" id="ARBA00034345"/>
    </source>
</evidence>
<keyword evidence="2" id="KW-0285">Flavoprotein</keyword>
<evidence type="ECO:0000259" key="15">
    <source>
        <dbReference type="Pfam" id="PF02771"/>
    </source>
</evidence>
<evidence type="ECO:0000256" key="6">
    <source>
        <dbReference type="ARBA" id="ARBA00023033"/>
    </source>
</evidence>
<dbReference type="InterPro" id="IPR037069">
    <property type="entry name" value="AcylCoA_DH/ox_N_sf"/>
</dbReference>
<dbReference type="InterPro" id="IPR013107">
    <property type="entry name" value="Acyl-CoA_DH_C"/>
</dbReference>
<keyword evidence="3" id="KW-0288">FMN</keyword>
<dbReference type="InterPro" id="IPR046373">
    <property type="entry name" value="Acyl-CoA_Oxase/DH_mid-dom_sf"/>
</dbReference>
<comment type="catalytic activity">
    <reaction evidence="12">
        <text>dibenzothiophene 5-oxide + FMNH2 + O2 = dibenzothiophene 5,5-dioxide + FMN + H2O + H(+)</text>
        <dbReference type="Rhea" id="RHEA:49080"/>
        <dbReference type="ChEBI" id="CHEBI:15377"/>
        <dbReference type="ChEBI" id="CHEBI:15378"/>
        <dbReference type="ChEBI" id="CHEBI:15379"/>
        <dbReference type="ChEBI" id="CHEBI:23683"/>
        <dbReference type="ChEBI" id="CHEBI:57618"/>
        <dbReference type="ChEBI" id="CHEBI:58210"/>
        <dbReference type="ChEBI" id="CHEBI:90356"/>
    </reaction>
</comment>
<evidence type="ECO:0000313" key="17">
    <source>
        <dbReference type="EMBL" id="GLB68027.1"/>
    </source>
</evidence>
<dbReference type="InterPro" id="IPR013786">
    <property type="entry name" value="AcylCoA_DH/ox_N"/>
</dbReference>
<name>A0ABQ5MWG4_9MICC</name>
<keyword evidence="5" id="KW-0560">Oxidoreductase</keyword>
<comment type="pathway">
    <text evidence="7">Sulfur metabolism; dibenzothiophene degradation.</text>
</comment>
<feature type="domain" description="Acyl-CoA oxidase/dehydrogenase middle" evidence="14">
    <location>
        <begin position="130"/>
        <end position="217"/>
    </location>
</feature>
<comment type="catalytic activity">
    <reaction evidence="13">
        <text>dibenzothiophene + 2 FMNH2 + 2 O2 = dibenzothiophene 5,5-dioxide + 2 FMN + 2 H2O + 2 H(+)</text>
        <dbReference type="Rhea" id="RHEA:49072"/>
        <dbReference type="ChEBI" id="CHEBI:15377"/>
        <dbReference type="ChEBI" id="CHEBI:15378"/>
        <dbReference type="ChEBI" id="CHEBI:15379"/>
        <dbReference type="ChEBI" id="CHEBI:23681"/>
        <dbReference type="ChEBI" id="CHEBI:57618"/>
        <dbReference type="ChEBI" id="CHEBI:58210"/>
        <dbReference type="ChEBI" id="CHEBI:90356"/>
        <dbReference type="EC" id="1.14.14.21"/>
    </reaction>
</comment>
<evidence type="ECO:0000256" key="4">
    <source>
        <dbReference type="ARBA" id="ARBA00022741"/>
    </source>
</evidence>
<comment type="subcellular location">
    <subcellularLocation>
        <location evidence="1">Cytoplasm</location>
    </subcellularLocation>
</comment>
<comment type="caution">
    <text evidence="17">The sequence shown here is derived from an EMBL/GenBank/DDBJ whole genome shotgun (WGS) entry which is preliminary data.</text>
</comment>
<protein>
    <recommendedName>
        <fullName evidence="10">Dibenzothiophene monooxygenase</fullName>
        <ecNumber evidence="9">1.14.14.21</ecNumber>
    </recommendedName>
</protein>
<reference evidence="17 18" key="1">
    <citation type="journal article" date="2023" name="Int. J. Syst. Evol. Microbiol.">
        <title>Arthrobacter mangrovi sp. nov., an actinobacterium isolated from the rhizosphere of a mangrove.</title>
        <authorList>
            <person name="Hamada M."/>
            <person name="Saitou S."/>
            <person name="Enomoto N."/>
            <person name="Nanri K."/>
            <person name="Hidaka K."/>
            <person name="Miura T."/>
            <person name="Tamura T."/>
        </authorList>
    </citation>
    <scope>NUCLEOTIDE SEQUENCE [LARGE SCALE GENOMIC DNA]</scope>
    <source>
        <strain evidence="17 18">NBRC 112813</strain>
    </source>
</reference>
<evidence type="ECO:0000256" key="13">
    <source>
        <dbReference type="ARBA" id="ARBA00049456"/>
    </source>
</evidence>
<dbReference type="Gene3D" id="2.40.110.10">
    <property type="entry name" value="Butyryl-CoA Dehydrogenase, subunit A, domain 2"/>
    <property type="match status" value="1"/>
</dbReference>
<evidence type="ECO:0000256" key="9">
    <source>
        <dbReference type="ARBA" id="ARBA00034328"/>
    </source>
</evidence>
<dbReference type="PIRSF" id="PIRSF016578">
    <property type="entry name" value="HsaA"/>
    <property type="match status" value="1"/>
</dbReference>
<sequence length="417" mass="44932">MSITATEQSTATGEARYAALAARFRPVFERIAAGTLEREQQHILPFEQIGWLKEAGLTTLRLPAEFGGDPVSHEHLFRLLIELAEADSNVGHLLRSHFSFVETIALQPRKFQARWFPRVAAGEIFGNAATERGGNALGTTATKLRNEDGRWLLKGEKYYTTGSIFADWVVVMASTEGVEGRQYALVRADDKRVRIVDDWDGFGQPLTGTGTAVFDDVEVEAEDIIQRKVSSTLEPAFFQMCLLAVLAGIGRAALRDASEVVRQRTRTFNTGQGQLFRDDALIQEHVGLLAAKVYAAEAVVTAAARDLDAAVDAQLALDGEAAYLRAELAVQKAHVTVPGLVLAAAEELFDVTGASSTSRGKGLDRHWRNARTVATHNPVAFKARSVGDYHVNGAVPTGLHSIGEAPAATGQLAGGAS</sequence>
<evidence type="ECO:0000256" key="3">
    <source>
        <dbReference type="ARBA" id="ARBA00022643"/>
    </source>
</evidence>
<keyword evidence="6" id="KW-0503">Monooxygenase</keyword>
<dbReference type="Pfam" id="PF02770">
    <property type="entry name" value="Acyl-CoA_dh_M"/>
    <property type="match status" value="1"/>
</dbReference>
<feature type="domain" description="Acyl-CoA dehydrogenase C-terminal" evidence="16">
    <location>
        <begin position="243"/>
        <end position="377"/>
    </location>
</feature>
<keyword evidence="4" id="KW-0547">Nucleotide-binding</keyword>
<feature type="domain" description="Acyl-CoA dehydrogenase/oxidase N-terminal" evidence="15">
    <location>
        <begin position="29"/>
        <end position="123"/>
    </location>
</feature>
<evidence type="ECO:0000256" key="5">
    <source>
        <dbReference type="ARBA" id="ARBA00023002"/>
    </source>
</evidence>
<evidence type="ECO:0000256" key="2">
    <source>
        <dbReference type="ARBA" id="ARBA00022630"/>
    </source>
</evidence>
<dbReference type="InterPro" id="IPR006091">
    <property type="entry name" value="Acyl-CoA_Oxase/DH_mid-dom"/>
</dbReference>
<dbReference type="InterPro" id="IPR009100">
    <property type="entry name" value="AcylCoA_DH/oxidase_NM_dom_sf"/>
</dbReference>
<dbReference type="Gene3D" id="1.20.140.10">
    <property type="entry name" value="Butyryl-CoA Dehydrogenase, subunit A, domain 3"/>
    <property type="match status" value="1"/>
</dbReference>
<gene>
    <name evidence="17" type="ORF">AHIS1636_24690</name>
</gene>
<dbReference type="SUPFAM" id="SSF56645">
    <property type="entry name" value="Acyl-CoA dehydrogenase NM domain-like"/>
    <property type="match status" value="1"/>
</dbReference>
<evidence type="ECO:0000259" key="16">
    <source>
        <dbReference type="Pfam" id="PF08028"/>
    </source>
</evidence>
<evidence type="ECO:0000256" key="1">
    <source>
        <dbReference type="ARBA" id="ARBA00004496"/>
    </source>
</evidence>
<dbReference type="Proteomes" id="UP001209654">
    <property type="component" value="Unassembled WGS sequence"/>
</dbReference>
<dbReference type="InterPro" id="IPR036250">
    <property type="entry name" value="AcylCo_DH-like_C"/>
</dbReference>
<organism evidence="17 18">
    <name type="scientific">Arthrobacter mangrovi</name>
    <dbReference type="NCBI Taxonomy" id="2966350"/>
    <lineage>
        <taxon>Bacteria</taxon>
        <taxon>Bacillati</taxon>
        <taxon>Actinomycetota</taxon>
        <taxon>Actinomycetes</taxon>
        <taxon>Micrococcales</taxon>
        <taxon>Micrococcaceae</taxon>
        <taxon>Arthrobacter</taxon>
    </lineage>
</organism>
<proteinExistence type="inferred from homology"/>
<evidence type="ECO:0000259" key="14">
    <source>
        <dbReference type="Pfam" id="PF02770"/>
    </source>
</evidence>
<dbReference type="SUPFAM" id="SSF47203">
    <property type="entry name" value="Acyl-CoA dehydrogenase C-terminal domain-like"/>
    <property type="match status" value="1"/>
</dbReference>
<dbReference type="Gene3D" id="1.10.540.10">
    <property type="entry name" value="Acyl-CoA dehydrogenase/oxidase, N-terminal domain"/>
    <property type="match status" value="1"/>
</dbReference>
<dbReference type="Pfam" id="PF08028">
    <property type="entry name" value="Acyl-CoA_dh_2"/>
    <property type="match status" value="1"/>
</dbReference>
<dbReference type="RefSeq" id="WP_264796134.1">
    <property type="nucleotide sequence ID" value="NZ_BRVS01000012.1"/>
</dbReference>
<comment type="similarity">
    <text evidence="8">Belongs to the DszC flavin monooxygenase family.</text>
</comment>
<dbReference type="PANTHER" id="PTHR43884:SF12">
    <property type="entry name" value="ISOVALERYL-COA DEHYDROGENASE, MITOCHONDRIAL-RELATED"/>
    <property type="match status" value="1"/>
</dbReference>
<dbReference type="EMBL" id="BRVS01000012">
    <property type="protein sequence ID" value="GLB68027.1"/>
    <property type="molecule type" value="Genomic_DNA"/>
</dbReference>
<evidence type="ECO:0000256" key="8">
    <source>
        <dbReference type="ARBA" id="ARBA00034317"/>
    </source>
</evidence>
<evidence type="ECO:0000256" key="7">
    <source>
        <dbReference type="ARBA" id="ARBA00034307"/>
    </source>
</evidence>